<dbReference type="GO" id="GO:0033969">
    <property type="term" value="F:gamma-glutamyl-gamma-aminobutyrate hydrolase activity"/>
    <property type="evidence" value="ECO:0007669"/>
    <property type="project" value="TreeGrafter"/>
</dbReference>
<sequence>MARRTLSPLIAVTGPRHGGKAPRLLVHLAILLAGGRPVHLRPGGPHSHDMTNYDGVVITGGHDIDPVLYASQSEVVPKYDSERDKLESDVIDDALVRGLPLLGICRGAQLLNVRLGGTLFQELRSRRKQTSNRWTILPLKTLLIEPDSCLRELLRGQRVKINSLHNQGIDVLGDGLIVSGRDLDGIVQGIEAPGQRFLIGVQWHPEFLIFQARQRRLFKALVEAAKTHRQNAGSPAPCEGIG</sequence>
<dbReference type="PANTHER" id="PTHR43235:SF1">
    <property type="entry name" value="GLUTAMINE AMIDOTRANSFERASE PB2B2.05-RELATED"/>
    <property type="match status" value="1"/>
</dbReference>
<protein>
    <submittedName>
        <fullName evidence="1">Putative glutamine amidotransferase</fullName>
    </submittedName>
</protein>
<dbReference type="AlphaFoldDB" id="A0A420WS29"/>
<name>A0A420WS29_9PROT</name>
<comment type="caution">
    <text evidence="1">The sequence shown here is derived from an EMBL/GenBank/DDBJ whole genome shotgun (WGS) entry which is preliminary data.</text>
</comment>
<dbReference type="RefSeq" id="WP_121218723.1">
    <property type="nucleotide sequence ID" value="NZ_RBIG01000001.1"/>
</dbReference>
<gene>
    <name evidence="1" type="ORF">BCL74_1496</name>
</gene>
<dbReference type="InterPro" id="IPR044668">
    <property type="entry name" value="PuuD-like"/>
</dbReference>
<dbReference type="Proteomes" id="UP000277424">
    <property type="component" value="Unassembled WGS sequence"/>
</dbReference>
<dbReference type="GO" id="GO:0005829">
    <property type="term" value="C:cytosol"/>
    <property type="evidence" value="ECO:0007669"/>
    <property type="project" value="TreeGrafter"/>
</dbReference>
<dbReference type="GO" id="GO:0006598">
    <property type="term" value="P:polyamine catabolic process"/>
    <property type="evidence" value="ECO:0007669"/>
    <property type="project" value="TreeGrafter"/>
</dbReference>
<dbReference type="OrthoDB" id="9813383at2"/>
<dbReference type="InterPro" id="IPR011697">
    <property type="entry name" value="Peptidase_C26"/>
</dbReference>
<dbReference type="PROSITE" id="PS51273">
    <property type="entry name" value="GATASE_TYPE_1"/>
    <property type="match status" value="1"/>
</dbReference>
<dbReference type="InterPro" id="IPR029062">
    <property type="entry name" value="Class_I_gatase-like"/>
</dbReference>
<dbReference type="GO" id="GO:0016740">
    <property type="term" value="F:transferase activity"/>
    <property type="evidence" value="ECO:0007669"/>
    <property type="project" value="UniProtKB-KW"/>
</dbReference>
<dbReference type="Pfam" id="PF07722">
    <property type="entry name" value="Peptidase_C26"/>
    <property type="match status" value="1"/>
</dbReference>
<evidence type="ECO:0000313" key="2">
    <source>
        <dbReference type="Proteomes" id="UP000277424"/>
    </source>
</evidence>
<organism evidence="1 2">
    <name type="scientific">Oceanibaculum indicum</name>
    <dbReference type="NCBI Taxonomy" id="526216"/>
    <lineage>
        <taxon>Bacteria</taxon>
        <taxon>Pseudomonadati</taxon>
        <taxon>Pseudomonadota</taxon>
        <taxon>Alphaproteobacteria</taxon>
        <taxon>Rhodospirillales</taxon>
        <taxon>Oceanibaculaceae</taxon>
        <taxon>Oceanibaculum</taxon>
    </lineage>
</organism>
<keyword evidence="1" id="KW-0315">Glutamine amidotransferase</keyword>
<reference evidence="1 2" key="1">
    <citation type="submission" date="2018-10" db="EMBL/GenBank/DDBJ databases">
        <title>Comparative analysis of microorganisms from saline springs in Andes Mountain Range, Colombia.</title>
        <authorList>
            <person name="Rubin E."/>
        </authorList>
    </citation>
    <scope>NUCLEOTIDE SEQUENCE [LARGE SCALE GENOMIC DNA]</scope>
    <source>
        <strain evidence="1 2">USBA 36</strain>
    </source>
</reference>
<keyword evidence="1" id="KW-0808">Transferase</keyword>
<accession>A0A420WS29</accession>
<dbReference type="CDD" id="cd01745">
    <property type="entry name" value="GATase1_2"/>
    <property type="match status" value="1"/>
</dbReference>
<proteinExistence type="predicted"/>
<dbReference type="Gene3D" id="3.40.50.880">
    <property type="match status" value="1"/>
</dbReference>
<dbReference type="EMBL" id="RBIG01000001">
    <property type="protein sequence ID" value="RKQ73705.1"/>
    <property type="molecule type" value="Genomic_DNA"/>
</dbReference>
<dbReference type="PANTHER" id="PTHR43235">
    <property type="entry name" value="GLUTAMINE AMIDOTRANSFERASE PB2B2.05-RELATED"/>
    <property type="match status" value="1"/>
</dbReference>
<dbReference type="SUPFAM" id="SSF52317">
    <property type="entry name" value="Class I glutamine amidotransferase-like"/>
    <property type="match status" value="1"/>
</dbReference>
<evidence type="ECO:0000313" key="1">
    <source>
        <dbReference type="EMBL" id="RKQ73705.1"/>
    </source>
</evidence>